<organism evidence="2 3">
    <name type="scientific">Methylorubrum rhodinum</name>
    <dbReference type="NCBI Taxonomy" id="29428"/>
    <lineage>
        <taxon>Bacteria</taxon>
        <taxon>Pseudomonadati</taxon>
        <taxon>Pseudomonadota</taxon>
        <taxon>Alphaproteobacteria</taxon>
        <taxon>Hyphomicrobiales</taxon>
        <taxon>Methylobacteriaceae</taxon>
        <taxon>Methylorubrum</taxon>
    </lineage>
</organism>
<comment type="caution">
    <text evidence="2">The sequence shown here is derived from an EMBL/GenBank/DDBJ whole genome shotgun (WGS) entry which is preliminary data.</text>
</comment>
<protein>
    <submittedName>
        <fullName evidence="2">Uncharacterized protein</fullName>
    </submittedName>
</protein>
<feature type="signal peptide" evidence="1">
    <location>
        <begin position="1"/>
        <end position="28"/>
    </location>
</feature>
<dbReference type="EMBL" id="JACHOP010000003">
    <property type="protein sequence ID" value="MBB5756252.1"/>
    <property type="molecule type" value="Genomic_DNA"/>
</dbReference>
<dbReference type="AlphaFoldDB" id="A0A840ZEA3"/>
<keyword evidence="1" id="KW-0732">Signal</keyword>
<keyword evidence="3" id="KW-1185">Reference proteome</keyword>
<evidence type="ECO:0000256" key="1">
    <source>
        <dbReference type="SAM" id="SignalP"/>
    </source>
</evidence>
<dbReference type="RefSeq" id="WP_183565685.1">
    <property type="nucleotide sequence ID" value="NZ_JACHOP010000003.1"/>
</dbReference>
<name>A0A840ZEA3_9HYPH</name>
<evidence type="ECO:0000313" key="2">
    <source>
        <dbReference type="EMBL" id="MBB5756252.1"/>
    </source>
</evidence>
<feature type="chain" id="PRO_5032553231" evidence="1">
    <location>
        <begin position="29"/>
        <end position="112"/>
    </location>
</feature>
<dbReference type="Proteomes" id="UP000583454">
    <property type="component" value="Unassembled WGS sequence"/>
</dbReference>
<sequence>MFKKSLTAAVAALTLSAATLTPTSQAQAGNLGKVVAIGILGTAVAAIAGAASSRAQENEYRSDYRPVRGGYDGGFRQVRGGHESTYGGCGFRNSPIFDEDGIRIGSRRVPAC</sequence>
<gene>
    <name evidence="2" type="ORF">HNR00_000950</name>
</gene>
<accession>A0A840ZEA3</accession>
<proteinExistence type="predicted"/>
<evidence type="ECO:0000313" key="3">
    <source>
        <dbReference type="Proteomes" id="UP000583454"/>
    </source>
</evidence>
<reference evidence="2 3" key="1">
    <citation type="submission" date="2020-08" db="EMBL/GenBank/DDBJ databases">
        <title>Genomic Encyclopedia of Type Strains, Phase IV (KMG-IV): sequencing the most valuable type-strain genomes for metagenomic binning, comparative biology and taxonomic classification.</title>
        <authorList>
            <person name="Goeker M."/>
        </authorList>
    </citation>
    <scope>NUCLEOTIDE SEQUENCE [LARGE SCALE GENOMIC DNA]</scope>
    <source>
        <strain evidence="2 3">DSM 2163</strain>
    </source>
</reference>